<sequence>MPRYTSVRASSKRKREPSPEDNKVPIAISPNAADASDAPSQNKRPRRAAALKAEAKMQVKEEEDDSIPIPLNSNPAAVKLPEPGSKVDSDVKVETKPEPSPPKAVVSKATAKRGRRMPTKQTPAAAPSTTLPSRAGQKADEEQDATLTLSADPSAGPSKAQKKGGNKGPTKMELKKAREEKWKKWCDARKWIRQYDPGYKQKVGDVVAHRSDAMAYYRFTAYEIDTTPYVAFDNKHNPNSFGRAYNNSNLRTLVSRKLAYLAGLDERLDPETKEVEFLKAGWELFETATKKREETVKQKGNTRKALKLWRIVPRREPNPTVVHHHTIKKSRPFGSWSTRVYEDGRYIGDWLHFQFDPYADDYADFYEGYERFWPVGADWAWEIGGLCSCCDL</sequence>
<proteinExistence type="predicted"/>
<keyword evidence="3" id="KW-1185">Reference proteome</keyword>
<gene>
    <name evidence="2" type="ORF">GSI_03569</name>
</gene>
<reference evidence="2 3" key="1">
    <citation type="journal article" date="2015" name="Sci. Rep.">
        <title>Chromosome-level genome map provides insights into diverse defense mechanisms in the medicinal fungus Ganoderma sinense.</title>
        <authorList>
            <person name="Zhu Y."/>
            <person name="Xu J."/>
            <person name="Sun C."/>
            <person name="Zhou S."/>
            <person name="Xu H."/>
            <person name="Nelson D.R."/>
            <person name="Qian J."/>
            <person name="Song J."/>
            <person name="Luo H."/>
            <person name="Xiang L."/>
            <person name="Li Y."/>
            <person name="Xu Z."/>
            <person name="Ji A."/>
            <person name="Wang L."/>
            <person name="Lu S."/>
            <person name="Hayward A."/>
            <person name="Sun W."/>
            <person name="Li X."/>
            <person name="Schwartz D.C."/>
            <person name="Wang Y."/>
            <person name="Chen S."/>
        </authorList>
    </citation>
    <scope>NUCLEOTIDE SEQUENCE [LARGE SCALE GENOMIC DNA]</scope>
    <source>
        <strain evidence="2 3">ZZ0214-1</strain>
    </source>
</reference>
<dbReference type="OrthoDB" id="2752459at2759"/>
<feature type="compositionally biased region" description="Basic and acidic residues" evidence="1">
    <location>
        <begin position="85"/>
        <end position="97"/>
    </location>
</feature>
<dbReference type="AlphaFoldDB" id="A0A2G8SJC0"/>
<organism evidence="2 3">
    <name type="scientific">Ganoderma sinense ZZ0214-1</name>
    <dbReference type="NCBI Taxonomy" id="1077348"/>
    <lineage>
        <taxon>Eukaryota</taxon>
        <taxon>Fungi</taxon>
        <taxon>Dikarya</taxon>
        <taxon>Basidiomycota</taxon>
        <taxon>Agaricomycotina</taxon>
        <taxon>Agaricomycetes</taxon>
        <taxon>Polyporales</taxon>
        <taxon>Polyporaceae</taxon>
        <taxon>Ganoderma</taxon>
    </lineage>
</organism>
<protein>
    <submittedName>
        <fullName evidence="2">Uncharacterized protein</fullName>
    </submittedName>
</protein>
<feature type="compositionally biased region" description="Low complexity" evidence="1">
    <location>
        <begin position="25"/>
        <end position="40"/>
    </location>
</feature>
<dbReference type="EMBL" id="AYKW01000006">
    <property type="protein sequence ID" value="PIL33863.1"/>
    <property type="molecule type" value="Genomic_DNA"/>
</dbReference>
<comment type="caution">
    <text evidence="2">The sequence shown here is derived from an EMBL/GenBank/DDBJ whole genome shotgun (WGS) entry which is preliminary data.</text>
</comment>
<feature type="compositionally biased region" description="Polar residues" evidence="1">
    <location>
        <begin position="119"/>
        <end position="132"/>
    </location>
</feature>
<name>A0A2G8SJC0_9APHY</name>
<dbReference type="Proteomes" id="UP000230002">
    <property type="component" value="Unassembled WGS sequence"/>
</dbReference>
<evidence type="ECO:0000256" key="1">
    <source>
        <dbReference type="SAM" id="MobiDB-lite"/>
    </source>
</evidence>
<evidence type="ECO:0000313" key="2">
    <source>
        <dbReference type="EMBL" id="PIL33863.1"/>
    </source>
</evidence>
<accession>A0A2G8SJC0</accession>
<feature type="region of interest" description="Disordered" evidence="1">
    <location>
        <begin position="1"/>
        <end position="176"/>
    </location>
</feature>
<evidence type="ECO:0000313" key="3">
    <source>
        <dbReference type="Proteomes" id="UP000230002"/>
    </source>
</evidence>